<dbReference type="GO" id="GO:0005524">
    <property type="term" value="F:ATP binding"/>
    <property type="evidence" value="ECO:0007669"/>
    <property type="project" value="UniProtKB-UniRule"/>
</dbReference>
<feature type="binding site" evidence="9 10">
    <location>
        <position position="12"/>
    </location>
    <ligand>
        <name>ATP</name>
        <dbReference type="ChEBI" id="CHEBI:30616"/>
    </ligand>
</feature>
<dbReference type="EC" id="2.7.4.6" evidence="9 12"/>
<dbReference type="InterPro" id="IPR034907">
    <property type="entry name" value="NDK-like_dom"/>
</dbReference>
<evidence type="ECO:0000256" key="3">
    <source>
        <dbReference type="ARBA" id="ARBA00022679"/>
    </source>
</evidence>
<dbReference type="STRING" id="1801725.A3J00_04015"/>
<dbReference type="PROSITE" id="PS51374">
    <property type="entry name" value="NDPK_LIKE"/>
    <property type="match status" value="1"/>
</dbReference>
<evidence type="ECO:0000256" key="1">
    <source>
        <dbReference type="ARBA" id="ARBA00001946"/>
    </source>
</evidence>
<feature type="binding site" evidence="9 10">
    <location>
        <position position="94"/>
    </location>
    <ligand>
        <name>ATP</name>
        <dbReference type="ChEBI" id="CHEBI:30616"/>
    </ligand>
</feature>
<feature type="binding site" evidence="9 10">
    <location>
        <position position="105"/>
    </location>
    <ligand>
        <name>ATP</name>
        <dbReference type="ChEBI" id="CHEBI:30616"/>
    </ligand>
</feature>
<dbReference type="InterPro" id="IPR036850">
    <property type="entry name" value="NDK-like_dom_sf"/>
</dbReference>
<dbReference type="Pfam" id="PF00334">
    <property type="entry name" value="NDK"/>
    <property type="match status" value="1"/>
</dbReference>
<gene>
    <name evidence="9" type="primary">ndk</name>
    <name evidence="14" type="ORF">A3J00_04015</name>
</gene>
<comment type="cofactor">
    <cofactor evidence="1 9">
        <name>Mg(2+)</name>
        <dbReference type="ChEBI" id="CHEBI:18420"/>
    </cofactor>
</comment>
<evidence type="ECO:0000313" key="14">
    <source>
        <dbReference type="EMBL" id="OGZ30777.1"/>
    </source>
</evidence>
<dbReference type="GO" id="GO:0046872">
    <property type="term" value="F:metal ion binding"/>
    <property type="evidence" value="ECO:0007669"/>
    <property type="project" value="UniProtKB-KW"/>
</dbReference>
<organism evidence="14 15">
    <name type="scientific">Candidatus Niyogibacteria bacterium RIFCSPLOWO2_02_FULL_45_13</name>
    <dbReference type="NCBI Taxonomy" id="1801725"/>
    <lineage>
        <taxon>Bacteria</taxon>
        <taxon>Candidatus Niyogiibacteriota</taxon>
    </lineage>
</organism>
<evidence type="ECO:0000256" key="8">
    <source>
        <dbReference type="ARBA" id="ARBA00047945"/>
    </source>
</evidence>
<dbReference type="HAMAP" id="MF_00451">
    <property type="entry name" value="NDP_kinase"/>
    <property type="match status" value="1"/>
</dbReference>
<evidence type="ECO:0000259" key="13">
    <source>
        <dbReference type="SMART" id="SM00562"/>
    </source>
</evidence>
<evidence type="ECO:0000256" key="10">
    <source>
        <dbReference type="PROSITE-ProRule" id="PRU00706"/>
    </source>
</evidence>
<dbReference type="GO" id="GO:0006241">
    <property type="term" value="P:CTP biosynthetic process"/>
    <property type="evidence" value="ECO:0007669"/>
    <property type="project" value="UniProtKB-UniRule"/>
</dbReference>
<comment type="catalytic activity">
    <reaction evidence="8">
        <text>dZDP + ATP = dZTP + ADP</text>
        <dbReference type="Rhea" id="RHEA:67644"/>
        <dbReference type="ChEBI" id="CHEBI:30616"/>
        <dbReference type="ChEBI" id="CHEBI:172929"/>
        <dbReference type="ChEBI" id="CHEBI:172931"/>
        <dbReference type="ChEBI" id="CHEBI:456216"/>
    </reaction>
</comment>
<comment type="subcellular location">
    <subcellularLocation>
        <location evidence="9">Cytoplasm</location>
    </subcellularLocation>
</comment>
<feature type="active site" description="Pros-phosphohistidine intermediate" evidence="9 10">
    <location>
        <position position="118"/>
    </location>
</feature>
<sequence length="160" mass="17972">MLKEEKTLIIIKPDALQRNLLGEIISRFEKKGLKIVGVKMAELGDAILAEHYSHHKDKPFFQSLKNFMKSSPVVVMVLSGIKAVNAVRLIVGPTKGYEADAGSIRGDLSISGQANIVHASDSLESAEVEIKRFFKPEDIFEYKKSDFEFVYGEEERNELE</sequence>
<dbReference type="GO" id="GO:0004550">
    <property type="term" value="F:nucleoside diphosphate kinase activity"/>
    <property type="evidence" value="ECO:0007669"/>
    <property type="project" value="UniProtKB-UniRule"/>
</dbReference>
<evidence type="ECO:0000313" key="15">
    <source>
        <dbReference type="Proteomes" id="UP000178428"/>
    </source>
</evidence>
<keyword evidence="3 9" id="KW-0808">Transferase</keyword>
<evidence type="ECO:0000256" key="4">
    <source>
        <dbReference type="ARBA" id="ARBA00022741"/>
    </source>
</evidence>
<dbReference type="Gene3D" id="3.30.70.141">
    <property type="entry name" value="Nucleoside diphosphate kinase-like domain"/>
    <property type="match status" value="1"/>
</dbReference>
<comment type="caution">
    <text evidence="14">The sequence shown here is derived from an EMBL/GenBank/DDBJ whole genome shotgun (WGS) entry which is preliminary data.</text>
</comment>
<dbReference type="CDD" id="cd04413">
    <property type="entry name" value="NDPk_I"/>
    <property type="match status" value="1"/>
</dbReference>
<keyword evidence="5 9" id="KW-0418">Kinase</keyword>
<dbReference type="PRINTS" id="PR01243">
    <property type="entry name" value="NUCDPKINASE"/>
</dbReference>
<keyword evidence="9" id="KW-0963">Cytoplasm</keyword>
<keyword evidence="6 9" id="KW-0067">ATP-binding</keyword>
<protein>
    <recommendedName>
        <fullName evidence="9 12">Nucleoside diphosphate kinase</fullName>
        <shortName evidence="9">NDK</shortName>
        <shortName evidence="9">NDP kinase</shortName>
        <ecNumber evidence="9 12">2.7.4.6</ecNumber>
    </recommendedName>
    <alternativeName>
        <fullName evidence="9">Nucleoside-2-P kinase</fullName>
    </alternativeName>
</protein>
<evidence type="ECO:0000256" key="12">
    <source>
        <dbReference type="RuleBase" id="RU004013"/>
    </source>
</evidence>
<dbReference type="AlphaFoldDB" id="A0A1G2EYI2"/>
<dbReference type="InterPro" id="IPR023005">
    <property type="entry name" value="Nucleoside_diP_kinase_AS"/>
</dbReference>
<comment type="catalytic activity">
    <reaction evidence="9 12">
        <text>a 2'-deoxyribonucleoside 5'-diphosphate + ATP = a 2'-deoxyribonucleoside 5'-triphosphate + ADP</text>
        <dbReference type="Rhea" id="RHEA:44640"/>
        <dbReference type="ChEBI" id="CHEBI:30616"/>
        <dbReference type="ChEBI" id="CHEBI:61560"/>
        <dbReference type="ChEBI" id="CHEBI:73316"/>
        <dbReference type="ChEBI" id="CHEBI:456216"/>
        <dbReference type="EC" id="2.7.4.6"/>
    </reaction>
</comment>
<evidence type="ECO:0000256" key="11">
    <source>
        <dbReference type="RuleBase" id="RU004011"/>
    </source>
</evidence>
<feature type="binding site" evidence="9 10">
    <location>
        <position position="88"/>
    </location>
    <ligand>
        <name>ATP</name>
        <dbReference type="ChEBI" id="CHEBI:30616"/>
    </ligand>
</feature>
<keyword evidence="4 9" id="KW-0547">Nucleotide-binding</keyword>
<dbReference type="Proteomes" id="UP000178428">
    <property type="component" value="Unassembled WGS sequence"/>
</dbReference>
<keyword evidence="9" id="KW-0460">Magnesium</keyword>
<keyword evidence="9" id="KW-0546">Nucleotide metabolism</keyword>
<evidence type="ECO:0000256" key="9">
    <source>
        <dbReference type="HAMAP-Rule" id="MF_00451"/>
    </source>
</evidence>
<feature type="domain" description="Nucleoside diphosphate kinase-like" evidence="13">
    <location>
        <begin position="4"/>
        <end position="141"/>
    </location>
</feature>
<dbReference type="SMART" id="SM00562">
    <property type="entry name" value="NDK"/>
    <property type="match status" value="1"/>
</dbReference>
<dbReference type="FunFam" id="3.30.70.141:FF:000002">
    <property type="entry name" value="Nucleoside diphosphate kinase"/>
    <property type="match status" value="1"/>
</dbReference>
<reference evidence="14 15" key="1">
    <citation type="journal article" date="2016" name="Nat. Commun.">
        <title>Thousands of microbial genomes shed light on interconnected biogeochemical processes in an aquifer system.</title>
        <authorList>
            <person name="Anantharaman K."/>
            <person name="Brown C.T."/>
            <person name="Hug L.A."/>
            <person name="Sharon I."/>
            <person name="Castelle C.J."/>
            <person name="Probst A.J."/>
            <person name="Thomas B.C."/>
            <person name="Singh A."/>
            <person name="Wilkins M.J."/>
            <person name="Karaoz U."/>
            <person name="Brodie E.L."/>
            <person name="Williams K.H."/>
            <person name="Hubbard S.S."/>
            <person name="Banfield J.F."/>
        </authorList>
    </citation>
    <scope>NUCLEOTIDE SEQUENCE [LARGE SCALE GENOMIC DNA]</scope>
</reference>
<dbReference type="NCBIfam" id="NF001908">
    <property type="entry name" value="PRK00668.1"/>
    <property type="match status" value="1"/>
</dbReference>
<keyword evidence="9" id="KW-0597">Phosphoprotein</keyword>
<comment type="catalytic activity">
    <reaction evidence="9">
        <text>a ribonucleoside 5'-diphosphate + ATP = a ribonucleoside 5'-triphosphate + ADP</text>
        <dbReference type="Rhea" id="RHEA:18113"/>
        <dbReference type="ChEBI" id="CHEBI:30616"/>
        <dbReference type="ChEBI" id="CHEBI:57930"/>
        <dbReference type="ChEBI" id="CHEBI:61557"/>
        <dbReference type="ChEBI" id="CHEBI:456216"/>
        <dbReference type="EC" id="2.7.4.6"/>
    </reaction>
</comment>
<dbReference type="PANTHER" id="PTHR11349">
    <property type="entry name" value="NUCLEOSIDE DIPHOSPHATE KINASE"/>
    <property type="match status" value="1"/>
</dbReference>
<evidence type="ECO:0000256" key="6">
    <source>
        <dbReference type="ARBA" id="ARBA00022840"/>
    </source>
</evidence>
<comment type="subunit">
    <text evidence="9">Homotetramer.</text>
</comment>
<accession>A0A1G2EYI2</accession>
<feature type="binding site" evidence="9 10">
    <location>
        <position position="60"/>
    </location>
    <ligand>
        <name>ATP</name>
        <dbReference type="ChEBI" id="CHEBI:30616"/>
    </ligand>
</feature>
<feature type="binding site" evidence="9 10">
    <location>
        <position position="115"/>
    </location>
    <ligand>
        <name>ATP</name>
        <dbReference type="ChEBI" id="CHEBI:30616"/>
    </ligand>
</feature>
<evidence type="ECO:0000256" key="5">
    <source>
        <dbReference type="ARBA" id="ARBA00022777"/>
    </source>
</evidence>
<dbReference type="EMBL" id="MHMR01000015">
    <property type="protein sequence ID" value="OGZ30777.1"/>
    <property type="molecule type" value="Genomic_DNA"/>
</dbReference>
<evidence type="ECO:0000256" key="2">
    <source>
        <dbReference type="ARBA" id="ARBA00008142"/>
    </source>
</evidence>
<evidence type="ECO:0000256" key="7">
    <source>
        <dbReference type="ARBA" id="ARBA00024802"/>
    </source>
</evidence>
<proteinExistence type="inferred from homology"/>
<dbReference type="GO" id="GO:0005737">
    <property type="term" value="C:cytoplasm"/>
    <property type="evidence" value="ECO:0007669"/>
    <property type="project" value="UniProtKB-SubCell"/>
</dbReference>
<dbReference type="GO" id="GO:0006228">
    <property type="term" value="P:UTP biosynthetic process"/>
    <property type="evidence" value="ECO:0007669"/>
    <property type="project" value="UniProtKB-UniRule"/>
</dbReference>
<dbReference type="PROSITE" id="PS00469">
    <property type="entry name" value="NDPK"/>
    <property type="match status" value="1"/>
</dbReference>
<keyword evidence="9" id="KW-0479">Metal-binding</keyword>
<dbReference type="InterPro" id="IPR001564">
    <property type="entry name" value="Nucleoside_diP_kinase"/>
</dbReference>
<comment type="function">
    <text evidence="9">Major role in the synthesis of nucleoside triphosphates other than ATP. The ATP gamma phosphate is transferred to the NDP beta phosphate via a ping-pong mechanism, using a phosphorylated active-site intermediate.</text>
</comment>
<dbReference type="SUPFAM" id="SSF54919">
    <property type="entry name" value="Nucleoside diphosphate kinase, NDK"/>
    <property type="match status" value="1"/>
</dbReference>
<comment type="similarity">
    <text evidence="2 9 10 11">Belongs to the NDK family.</text>
</comment>
<name>A0A1G2EYI2_9BACT</name>
<dbReference type="GO" id="GO:0006183">
    <property type="term" value="P:GTP biosynthetic process"/>
    <property type="evidence" value="ECO:0007669"/>
    <property type="project" value="UniProtKB-UniRule"/>
</dbReference>
<comment type="function">
    <text evidence="7">(Microbial infection) Catalyzes the phosphorylation of dZDP to dZTP, when the bacterium is infected by a phage that produces the substrate for the synthesis of dZTP (2- amino-2'-deoxyadenosine 5'-triphosphate), which is then used by the phage as a DNA polymerase substrate.</text>
</comment>